<evidence type="ECO:0000256" key="6">
    <source>
        <dbReference type="SAM" id="MobiDB-lite"/>
    </source>
</evidence>
<evidence type="ECO:0000256" key="7">
    <source>
        <dbReference type="SAM" id="Phobius"/>
    </source>
</evidence>
<evidence type="ECO:0000313" key="10">
    <source>
        <dbReference type="Proteomes" id="UP000199372"/>
    </source>
</evidence>
<gene>
    <name evidence="9" type="ORF">SAMN04488011_104411</name>
</gene>
<organism evidence="9 10">
    <name type="scientific">Palleronia pelagia</name>
    <dbReference type="NCBI Taxonomy" id="387096"/>
    <lineage>
        <taxon>Bacteria</taxon>
        <taxon>Pseudomonadati</taxon>
        <taxon>Pseudomonadota</taxon>
        <taxon>Alphaproteobacteria</taxon>
        <taxon>Rhodobacterales</taxon>
        <taxon>Roseobacteraceae</taxon>
        <taxon>Palleronia</taxon>
    </lineage>
</organism>
<feature type="domain" description="ABC3 transporter permease C-terminal" evidence="8">
    <location>
        <begin position="345"/>
        <end position="461"/>
    </location>
</feature>
<reference evidence="10" key="1">
    <citation type="submission" date="2016-10" db="EMBL/GenBank/DDBJ databases">
        <authorList>
            <person name="Varghese N."/>
            <person name="Submissions S."/>
        </authorList>
    </citation>
    <scope>NUCLEOTIDE SEQUENCE [LARGE SCALE GENOMIC DNA]</scope>
    <source>
        <strain evidence="10">DSM 26893</strain>
    </source>
</reference>
<accession>A0A1H8HED6</accession>
<feature type="compositionally biased region" description="Basic and acidic residues" evidence="6">
    <location>
        <begin position="243"/>
        <end position="271"/>
    </location>
</feature>
<protein>
    <submittedName>
        <fullName evidence="9">Putative ABC transport system permease protein</fullName>
    </submittedName>
</protein>
<evidence type="ECO:0000256" key="2">
    <source>
        <dbReference type="ARBA" id="ARBA00022475"/>
    </source>
</evidence>
<dbReference type="PANTHER" id="PTHR43738">
    <property type="entry name" value="ABC TRANSPORTER, MEMBRANE PROTEIN"/>
    <property type="match status" value="1"/>
</dbReference>
<dbReference type="InterPro" id="IPR003838">
    <property type="entry name" value="ABC3_permease_C"/>
</dbReference>
<dbReference type="PANTHER" id="PTHR43738:SF2">
    <property type="entry name" value="ABC TRANSPORTER PERMEASE"/>
    <property type="match status" value="1"/>
</dbReference>
<evidence type="ECO:0000313" key="9">
    <source>
        <dbReference type="EMBL" id="SEN54616.1"/>
    </source>
</evidence>
<name>A0A1H8HED6_9RHOB</name>
<evidence type="ECO:0000256" key="5">
    <source>
        <dbReference type="ARBA" id="ARBA00023136"/>
    </source>
</evidence>
<proteinExistence type="predicted"/>
<feature type="transmembrane region" description="Helical" evidence="7">
    <location>
        <begin position="435"/>
        <end position="457"/>
    </location>
</feature>
<keyword evidence="10" id="KW-1185">Reference proteome</keyword>
<feature type="transmembrane region" description="Helical" evidence="7">
    <location>
        <begin position="49"/>
        <end position="72"/>
    </location>
</feature>
<feature type="transmembrane region" description="Helical" evidence="7">
    <location>
        <begin position="15"/>
        <end position="37"/>
    </location>
</feature>
<dbReference type="GO" id="GO:0005886">
    <property type="term" value="C:plasma membrane"/>
    <property type="evidence" value="ECO:0007669"/>
    <property type="project" value="UniProtKB-SubCell"/>
</dbReference>
<dbReference type="RefSeq" id="WP_091845591.1">
    <property type="nucleotide sequence ID" value="NZ_FOCM01000004.1"/>
</dbReference>
<dbReference type="InterPro" id="IPR051125">
    <property type="entry name" value="ABC-4/HrtB_transporter"/>
</dbReference>
<keyword evidence="4 7" id="KW-1133">Transmembrane helix</keyword>
<keyword evidence="3 7" id="KW-0812">Transmembrane</keyword>
<dbReference type="Pfam" id="PF02687">
    <property type="entry name" value="FtsX"/>
    <property type="match status" value="1"/>
</dbReference>
<comment type="subcellular location">
    <subcellularLocation>
        <location evidence="1">Cell membrane</location>
        <topology evidence="1">Multi-pass membrane protein</topology>
    </subcellularLocation>
</comment>
<keyword evidence="5 7" id="KW-0472">Membrane</keyword>
<keyword evidence="2" id="KW-1003">Cell membrane</keyword>
<feature type="region of interest" description="Disordered" evidence="6">
    <location>
        <begin position="241"/>
        <end position="277"/>
    </location>
</feature>
<feature type="transmembrane region" description="Helical" evidence="7">
    <location>
        <begin position="388"/>
        <end position="415"/>
    </location>
</feature>
<feature type="transmembrane region" description="Helical" evidence="7">
    <location>
        <begin position="346"/>
        <end position="367"/>
    </location>
</feature>
<dbReference type="EMBL" id="FOCM01000004">
    <property type="protein sequence ID" value="SEN54616.1"/>
    <property type="molecule type" value="Genomic_DNA"/>
</dbReference>
<dbReference type="Proteomes" id="UP000199372">
    <property type="component" value="Unassembled WGS sequence"/>
</dbReference>
<evidence type="ECO:0000259" key="8">
    <source>
        <dbReference type="Pfam" id="PF02687"/>
    </source>
</evidence>
<evidence type="ECO:0000256" key="4">
    <source>
        <dbReference type="ARBA" id="ARBA00022989"/>
    </source>
</evidence>
<sequence>MRDFWAGLPIWGQETLILIALLLPLALMAATLLRGLAPWPLALGMIRRFAWINAVFVALIAVSVGMGIGLIAQERGLRQGTADAASKFDLVVSAPGSEISMLLAAVYLRPADVPLIDGETFNAIADDDRVRLAAPIAFGDSFEGDPIVGTVAELVTHLSEGAIEGRVFATEEEAVVGALVDVPVGGEIEPAHGRGTAAEAGLHGGFHYEVVGRMAPTGSPWDRAILVPVEGVWAVHGLANGHPVEEADGHGDDADHDEDHGGDDEHGHDEAYEPSAGQRIGPPFEAALFPGTPAVIVVPEQLAQAYALQSAYTRDAETMAFLPGAVLSQLYAILGDIRQAMSLMSLVAQILVAASVLTGLVMLLRLFERHMALLRALGAPTRFLVALVWSYGAGLLVLGGVLGAALGWAVAGVLSDVVAARTGIAIPVSLGWAEIHLVAGFVTATACVALLAAWAVIHSTRASRVRM</sequence>
<evidence type="ECO:0000256" key="3">
    <source>
        <dbReference type="ARBA" id="ARBA00022692"/>
    </source>
</evidence>
<evidence type="ECO:0000256" key="1">
    <source>
        <dbReference type="ARBA" id="ARBA00004651"/>
    </source>
</evidence>
<dbReference type="OrthoDB" id="9784014at2"/>
<dbReference type="AlphaFoldDB" id="A0A1H8HED6"/>